<evidence type="ECO:0000256" key="2">
    <source>
        <dbReference type="SAM" id="Phobius"/>
    </source>
</evidence>
<feature type="transmembrane region" description="Helical" evidence="2">
    <location>
        <begin position="46"/>
        <end position="66"/>
    </location>
</feature>
<dbReference type="KEGG" id="dmo:Dmoj_GI14927"/>
<reference evidence="3 4" key="1">
    <citation type="journal article" date="2007" name="Nature">
        <title>Evolution of genes and genomes on the Drosophila phylogeny.</title>
        <authorList>
            <consortium name="Drosophila 12 Genomes Consortium"/>
            <person name="Clark A.G."/>
            <person name="Eisen M.B."/>
            <person name="Smith D.R."/>
            <person name="Bergman C.M."/>
            <person name="Oliver B."/>
            <person name="Markow T.A."/>
            <person name="Kaufman T.C."/>
            <person name="Kellis M."/>
            <person name="Gelbart W."/>
            <person name="Iyer V.N."/>
            <person name="Pollard D.A."/>
            <person name="Sackton T.B."/>
            <person name="Larracuente A.M."/>
            <person name="Singh N.D."/>
            <person name="Abad J.P."/>
            <person name="Abt D.N."/>
            <person name="Adryan B."/>
            <person name="Aguade M."/>
            <person name="Akashi H."/>
            <person name="Anderson W.W."/>
            <person name="Aquadro C.F."/>
            <person name="Ardell D.H."/>
            <person name="Arguello R."/>
            <person name="Artieri C.G."/>
            <person name="Barbash D.A."/>
            <person name="Barker D."/>
            <person name="Barsanti P."/>
            <person name="Batterham P."/>
            <person name="Batzoglou S."/>
            <person name="Begun D."/>
            <person name="Bhutkar A."/>
            <person name="Blanco E."/>
            <person name="Bosak S.A."/>
            <person name="Bradley R.K."/>
            <person name="Brand A.D."/>
            <person name="Brent M.R."/>
            <person name="Brooks A.N."/>
            <person name="Brown R.H."/>
            <person name="Butlin R.K."/>
            <person name="Caggese C."/>
            <person name="Calvi B.R."/>
            <person name="Bernardo de Carvalho A."/>
            <person name="Caspi A."/>
            <person name="Castrezana S."/>
            <person name="Celniker S.E."/>
            <person name="Chang J.L."/>
            <person name="Chapple C."/>
            <person name="Chatterji S."/>
            <person name="Chinwalla A."/>
            <person name="Civetta A."/>
            <person name="Clifton S.W."/>
            <person name="Comeron J.M."/>
            <person name="Costello J.C."/>
            <person name="Coyne J.A."/>
            <person name="Daub J."/>
            <person name="David R.G."/>
            <person name="Delcher A.L."/>
            <person name="Delehaunty K."/>
            <person name="Do C.B."/>
            <person name="Ebling H."/>
            <person name="Edwards K."/>
            <person name="Eickbush T."/>
            <person name="Evans J.D."/>
            <person name="Filipski A."/>
            <person name="Findeiss S."/>
            <person name="Freyhult E."/>
            <person name="Fulton L."/>
            <person name="Fulton R."/>
            <person name="Garcia A.C."/>
            <person name="Gardiner A."/>
            <person name="Garfield D.A."/>
            <person name="Garvin B.E."/>
            <person name="Gibson G."/>
            <person name="Gilbert D."/>
            <person name="Gnerre S."/>
            <person name="Godfrey J."/>
            <person name="Good R."/>
            <person name="Gotea V."/>
            <person name="Gravely B."/>
            <person name="Greenberg A.J."/>
            <person name="Griffiths-Jones S."/>
            <person name="Gross S."/>
            <person name="Guigo R."/>
            <person name="Gustafson E.A."/>
            <person name="Haerty W."/>
            <person name="Hahn M.W."/>
            <person name="Halligan D.L."/>
            <person name="Halpern A.L."/>
            <person name="Halter G.M."/>
            <person name="Han M.V."/>
            <person name="Heger A."/>
            <person name="Hillier L."/>
            <person name="Hinrichs A.S."/>
            <person name="Holmes I."/>
            <person name="Hoskins R.A."/>
            <person name="Hubisz M.J."/>
            <person name="Hultmark D."/>
            <person name="Huntley M.A."/>
            <person name="Jaffe D.B."/>
            <person name="Jagadeeshan S."/>
            <person name="Jeck W.R."/>
            <person name="Johnson J."/>
            <person name="Jones C.D."/>
            <person name="Jordan W.C."/>
            <person name="Karpen G.H."/>
            <person name="Kataoka E."/>
            <person name="Keightley P.D."/>
            <person name="Kheradpour P."/>
            <person name="Kirkness E.F."/>
            <person name="Koerich L.B."/>
            <person name="Kristiansen K."/>
            <person name="Kudrna D."/>
            <person name="Kulathinal R.J."/>
            <person name="Kumar S."/>
            <person name="Kwok R."/>
            <person name="Lander E."/>
            <person name="Langley C.H."/>
            <person name="Lapoint R."/>
            <person name="Lazzaro B.P."/>
            <person name="Lee S.J."/>
            <person name="Levesque L."/>
            <person name="Li R."/>
            <person name="Lin C.F."/>
            <person name="Lin M.F."/>
            <person name="Lindblad-Toh K."/>
            <person name="Llopart A."/>
            <person name="Long M."/>
            <person name="Low L."/>
            <person name="Lozovsky E."/>
            <person name="Lu J."/>
            <person name="Luo M."/>
            <person name="Machado C.A."/>
            <person name="Makalowski W."/>
            <person name="Marzo M."/>
            <person name="Matsuda M."/>
            <person name="Matzkin L."/>
            <person name="McAllister B."/>
            <person name="McBride C.S."/>
            <person name="McKernan B."/>
            <person name="McKernan K."/>
            <person name="Mendez-Lago M."/>
            <person name="Minx P."/>
            <person name="Mollenhauer M.U."/>
            <person name="Montooth K."/>
            <person name="Mount S.M."/>
            <person name="Mu X."/>
            <person name="Myers E."/>
            <person name="Negre B."/>
            <person name="Newfeld S."/>
            <person name="Nielsen R."/>
            <person name="Noor M.A."/>
            <person name="O'Grady P."/>
            <person name="Pachter L."/>
            <person name="Papaceit M."/>
            <person name="Parisi M.J."/>
            <person name="Parisi M."/>
            <person name="Parts L."/>
            <person name="Pedersen J.S."/>
            <person name="Pesole G."/>
            <person name="Phillippy A.M."/>
            <person name="Ponting C.P."/>
            <person name="Pop M."/>
            <person name="Porcelli D."/>
            <person name="Powell J.R."/>
            <person name="Prohaska S."/>
            <person name="Pruitt K."/>
            <person name="Puig M."/>
            <person name="Quesneville H."/>
            <person name="Ram K.R."/>
            <person name="Rand D."/>
            <person name="Rasmussen M.D."/>
            <person name="Reed L.K."/>
            <person name="Reenan R."/>
            <person name="Reily A."/>
            <person name="Remington K.A."/>
            <person name="Rieger T.T."/>
            <person name="Ritchie M.G."/>
            <person name="Robin C."/>
            <person name="Rogers Y.H."/>
            <person name="Rohde C."/>
            <person name="Rozas J."/>
            <person name="Rubenfield M.J."/>
            <person name="Ruiz A."/>
            <person name="Russo S."/>
            <person name="Salzberg S.L."/>
            <person name="Sanchez-Gracia A."/>
            <person name="Saranga D.J."/>
            <person name="Sato H."/>
            <person name="Schaeffer S.W."/>
            <person name="Schatz M.C."/>
            <person name="Schlenke T."/>
            <person name="Schwartz R."/>
            <person name="Segarra C."/>
            <person name="Singh R.S."/>
            <person name="Sirot L."/>
            <person name="Sirota M."/>
            <person name="Sisneros N.B."/>
            <person name="Smith C.D."/>
            <person name="Smith T.F."/>
            <person name="Spieth J."/>
            <person name="Stage D.E."/>
            <person name="Stark A."/>
            <person name="Stephan W."/>
            <person name="Strausberg R.L."/>
            <person name="Strempel S."/>
            <person name="Sturgill D."/>
            <person name="Sutton G."/>
            <person name="Sutton G.G."/>
            <person name="Tao W."/>
            <person name="Teichmann S."/>
            <person name="Tobari Y.N."/>
            <person name="Tomimura Y."/>
            <person name="Tsolas J.M."/>
            <person name="Valente V.L."/>
            <person name="Venter E."/>
            <person name="Venter J.C."/>
            <person name="Vicario S."/>
            <person name="Vieira F.G."/>
            <person name="Vilella A.J."/>
            <person name="Villasante A."/>
            <person name="Walenz B."/>
            <person name="Wang J."/>
            <person name="Wasserman M."/>
            <person name="Watts T."/>
            <person name="Wilson D."/>
            <person name="Wilson R.K."/>
            <person name="Wing R.A."/>
            <person name="Wolfner M.F."/>
            <person name="Wong A."/>
            <person name="Wong G.K."/>
            <person name="Wu C.I."/>
            <person name="Wu G."/>
            <person name="Yamamoto D."/>
            <person name="Yang H.P."/>
            <person name="Yang S.P."/>
            <person name="Yorke J.A."/>
            <person name="Yoshida K."/>
            <person name="Zdobnov E."/>
            <person name="Zhang P."/>
            <person name="Zhang Y."/>
            <person name="Zimin A.V."/>
            <person name="Baldwin J."/>
            <person name="Abdouelleil A."/>
            <person name="Abdulkadir J."/>
            <person name="Abebe A."/>
            <person name="Abera B."/>
            <person name="Abreu J."/>
            <person name="Acer S.C."/>
            <person name="Aftuck L."/>
            <person name="Alexander A."/>
            <person name="An P."/>
            <person name="Anderson E."/>
            <person name="Anderson S."/>
            <person name="Arachi H."/>
            <person name="Azer M."/>
            <person name="Bachantsang P."/>
            <person name="Barry A."/>
            <person name="Bayul T."/>
            <person name="Berlin A."/>
            <person name="Bessette D."/>
            <person name="Bloom T."/>
            <person name="Blye J."/>
            <person name="Boguslavskiy L."/>
            <person name="Bonnet C."/>
            <person name="Boukhgalter B."/>
            <person name="Bourzgui I."/>
            <person name="Brown A."/>
            <person name="Cahill P."/>
            <person name="Channer S."/>
            <person name="Cheshatsang Y."/>
            <person name="Chuda L."/>
            <person name="Citroen M."/>
            <person name="Collymore A."/>
            <person name="Cooke P."/>
            <person name="Costello M."/>
            <person name="D'Aco K."/>
            <person name="Daza R."/>
            <person name="De Haan G."/>
            <person name="DeGray S."/>
            <person name="DeMaso C."/>
            <person name="Dhargay N."/>
            <person name="Dooley K."/>
            <person name="Dooley E."/>
            <person name="Doricent M."/>
            <person name="Dorje P."/>
            <person name="Dorjee K."/>
            <person name="Dupes A."/>
            <person name="Elong R."/>
            <person name="Falk J."/>
            <person name="Farina A."/>
            <person name="Faro S."/>
            <person name="Ferguson D."/>
            <person name="Fisher S."/>
            <person name="Foley C.D."/>
            <person name="Franke A."/>
            <person name="Friedrich D."/>
            <person name="Gadbois L."/>
            <person name="Gearin G."/>
            <person name="Gearin C.R."/>
            <person name="Giannoukos G."/>
            <person name="Goode T."/>
            <person name="Graham J."/>
            <person name="Grandbois E."/>
            <person name="Grewal S."/>
            <person name="Gyaltsen K."/>
            <person name="Hafez N."/>
            <person name="Hagos B."/>
            <person name="Hall J."/>
            <person name="Henson C."/>
            <person name="Hollinger A."/>
            <person name="Honan T."/>
            <person name="Huard M.D."/>
            <person name="Hughes L."/>
            <person name="Hurhula B."/>
            <person name="Husby M.E."/>
            <person name="Kamat A."/>
            <person name="Kanga B."/>
            <person name="Kashin S."/>
            <person name="Khazanovich D."/>
            <person name="Kisner P."/>
            <person name="Lance K."/>
            <person name="Lara M."/>
            <person name="Lee W."/>
            <person name="Lennon N."/>
            <person name="Letendre F."/>
            <person name="LeVine R."/>
            <person name="Lipovsky A."/>
            <person name="Liu X."/>
            <person name="Liu J."/>
            <person name="Liu S."/>
            <person name="Lokyitsang T."/>
            <person name="Lokyitsang Y."/>
            <person name="Lubonja R."/>
            <person name="Lui A."/>
            <person name="MacDonald P."/>
            <person name="Magnisalis V."/>
            <person name="Maru K."/>
            <person name="Matthews C."/>
            <person name="McCusker W."/>
            <person name="McDonough S."/>
            <person name="Mehta T."/>
            <person name="Meldrim J."/>
            <person name="Meneus L."/>
            <person name="Mihai O."/>
            <person name="Mihalev A."/>
            <person name="Mihova T."/>
            <person name="Mittelman R."/>
            <person name="Mlenga V."/>
            <person name="Montmayeur A."/>
            <person name="Mulrain L."/>
            <person name="Navidi A."/>
            <person name="Naylor J."/>
            <person name="Negash T."/>
            <person name="Nguyen T."/>
            <person name="Nguyen N."/>
            <person name="Nicol R."/>
            <person name="Norbu C."/>
            <person name="Norbu N."/>
            <person name="Novod N."/>
            <person name="O'Neill B."/>
            <person name="Osman S."/>
            <person name="Markiewicz E."/>
            <person name="Oyono O.L."/>
            <person name="Patti C."/>
            <person name="Phunkhang P."/>
            <person name="Pierre F."/>
            <person name="Priest M."/>
            <person name="Raghuraman S."/>
            <person name="Rege F."/>
            <person name="Reyes R."/>
            <person name="Rise C."/>
            <person name="Rogov P."/>
            <person name="Ross K."/>
            <person name="Ryan E."/>
            <person name="Settipalli S."/>
            <person name="Shea T."/>
            <person name="Sherpa N."/>
            <person name="Shi L."/>
            <person name="Shih D."/>
            <person name="Sparrow T."/>
            <person name="Spaulding J."/>
            <person name="Stalker J."/>
            <person name="Stange-Thomann N."/>
            <person name="Stavropoulos S."/>
            <person name="Stone C."/>
            <person name="Strader C."/>
            <person name="Tesfaye S."/>
            <person name="Thomson T."/>
            <person name="Thoulutsang Y."/>
            <person name="Thoulutsang D."/>
            <person name="Topham K."/>
            <person name="Topping I."/>
            <person name="Tsamla T."/>
            <person name="Vassiliev H."/>
            <person name="Vo A."/>
            <person name="Wangchuk T."/>
            <person name="Wangdi T."/>
            <person name="Weiand M."/>
            <person name="Wilkinson J."/>
            <person name="Wilson A."/>
            <person name="Yadav S."/>
            <person name="Young G."/>
            <person name="Yu Q."/>
            <person name="Zembek L."/>
            <person name="Zhong D."/>
            <person name="Zimmer A."/>
            <person name="Zwirko Z."/>
            <person name="Jaffe D.B."/>
            <person name="Alvarez P."/>
            <person name="Brockman W."/>
            <person name="Butler J."/>
            <person name="Chin C."/>
            <person name="Gnerre S."/>
            <person name="Grabherr M."/>
            <person name="Kleber M."/>
            <person name="Mauceli E."/>
            <person name="MacCallum I."/>
        </authorList>
    </citation>
    <scope>NUCLEOTIDE SEQUENCE [LARGE SCALE GENOMIC DNA]</scope>
    <source>
        <strain evidence="4">Tucson 15081-1352.22</strain>
    </source>
</reference>
<keyword evidence="2" id="KW-0812">Transmembrane</keyword>
<dbReference type="HOGENOM" id="CLU_2239343_0_0_1"/>
<keyword evidence="2" id="KW-1133">Transmembrane helix</keyword>
<feature type="compositionally biased region" description="Pro residues" evidence="1">
    <location>
        <begin position="70"/>
        <end position="89"/>
    </location>
</feature>
<accession>B4L448</accession>
<protein>
    <submittedName>
        <fullName evidence="3">Uncharacterized protein</fullName>
    </submittedName>
</protein>
<dbReference type="Proteomes" id="UP000009192">
    <property type="component" value="Unassembled WGS sequence"/>
</dbReference>
<evidence type="ECO:0000313" key="4">
    <source>
        <dbReference type="Proteomes" id="UP000009192"/>
    </source>
</evidence>
<sequence>MSQPGVISILTWKAAQTRIPHLSESRRGMVLHFSAGNKAVEMRLSLTHIISLFLLLICGQALVIALPQSPCGPPPSGSPPRGPPPSGPPPDDRCPPPTSTTVASG</sequence>
<dbReference type="AlphaFoldDB" id="B4L448"/>
<dbReference type="OMA" id="DDRCPPP"/>
<dbReference type="EMBL" id="CH933810">
    <property type="protein sequence ID" value="EDW07326.1"/>
    <property type="molecule type" value="Genomic_DNA"/>
</dbReference>
<evidence type="ECO:0000313" key="3">
    <source>
        <dbReference type="EMBL" id="EDW07326.1"/>
    </source>
</evidence>
<keyword evidence="2" id="KW-0472">Membrane</keyword>
<name>B4L448_DROMO</name>
<gene>
    <name evidence="3" type="primary">Dmoj\GI14927</name>
    <name evidence="3" type="ORF">Dmoj_GI14927</name>
</gene>
<proteinExistence type="predicted"/>
<organism evidence="3 4">
    <name type="scientific">Drosophila mojavensis</name>
    <name type="common">Fruit fly</name>
    <dbReference type="NCBI Taxonomy" id="7230"/>
    <lineage>
        <taxon>Eukaryota</taxon>
        <taxon>Metazoa</taxon>
        <taxon>Ecdysozoa</taxon>
        <taxon>Arthropoda</taxon>
        <taxon>Hexapoda</taxon>
        <taxon>Insecta</taxon>
        <taxon>Pterygota</taxon>
        <taxon>Neoptera</taxon>
        <taxon>Endopterygota</taxon>
        <taxon>Diptera</taxon>
        <taxon>Brachycera</taxon>
        <taxon>Muscomorpha</taxon>
        <taxon>Ephydroidea</taxon>
        <taxon>Drosophilidae</taxon>
        <taxon>Drosophila</taxon>
    </lineage>
</organism>
<evidence type="ECO:0000256" key="1">
    <source>
        <dbReference type="SAM" id="MobiDB-lite"/>
    </source>
</evidence>
<keyword evidence="4" id="KW-1185">Reference proteome</keyword>
<feature type="region of interest" description="Disordered" evidence="1">
    <location>
        <begin position="68"/>
        <end position="105"/>
    </location>
</feature>
<dbReference type="InParanoid" id="B4L448"/>